<protein>
    <recommendedName>
        <fullName evidence="3">Lipocalin-like domain-containing protein</fullName>
    </recommendedName>
</protein>
<evidence type="ECO:0008006" key="3">
    <source>
        <dbReference type="Google" id="ProtNLM"/>
    </source>
</evidence>
<dbReference type="Pfam" id="PF19940">
    <property type="entry name" value="DUF6402"/>
    <property type="match status" value="1"/>
</dbReference>
<dbReference type="InterPro" id="IPR045646">
    <property type="entry name" value="DUF6402"/>
</dbReference>
<organism evidence="1 2">
    <name type="scientific">Capnocytophaga bilenii</name>
    <dbReference type="NCBI Taxonomy" id="2819369"/>
    <lineage>
        <taxon>Bacteria</taxon>
        <taxon>Pseudomonadati</taxon>
        <taxon>Bacteroidota</taxon>
        <taxon>Flavobacteriia</taxon>
        <taxon>Flavobacteriales</taxon>
        <taxon>Flavobacteriaceae</taxon>
        <taxon>Capnocytophaga</taxon>
    </lineage>
</organism>
<gene>
    <name evidence="1" type="ORF">J4N46_00035</name>
</gene>
<keyword evidence="2" id="KW-1185">Reference proteome</keyword>
<name>A0ABS3PU52_9FLAO</name>
<reference evidence="1 2" key="1">
    <citation type="submission" date="2021-03" db="EMBL/GenBank/DDBJ databases">
        <title>Isolation and description of Capnocytophaga bilenii sp. nov., a novel Capnocytophaga species, isolated from a gingivitis subject.</title>
        <authorList>
            <person name="Antezack A."/>
            <person name="Monnet-Corti V."/>
            <person name="La Scola B."/>
        </authorList>
    </citation>
    <scope>NUCLEOTIDE SEQUENCE [LARGE SCALE GENOMIC DNA]</scope>
    <source>
        <strain evidence="1 2">Marseille-Q4570</strain>
    </source>
</reference>
<dbReference type="EMBL" id="JAGDYP010000001">
    <property type="protein sequence ID" value="MBO1882868.1"/>
    <property type="molecule type" value="Genomic_DNA"/>
</dbReference>
<evidence type="ECO:0000313" key="2">
    <source>
        <dbReference type="Proteomes" id="UP000681610"/>
    </source>
</evidence>
<sequence>MVNKLGIYVKDSFDFISEDEYLGDWSIINQDVEATIGATKSGYYKITNKSYRDYQKDSHMGMDFNLYSTIKEEDVLYKFRATK</sequence>
<evidence type="ECO:0000313" key="1">
    <source>
        <dbReference type="EMBL" id="MBO1882868.1"/>
    </source>
</evidence>
<proteinExistence type="predicted"/>
<accession>A0ABS3PU52</accession>
<comment type="caution">
    <text evidence="1">The sequence shown here is derived from an EMBL/GenBank/DDBJ whole genome shotgun (WGS) entry which is preliminary data.</text>
</comment>
<dbReference type="Proteomes" id="UP000681610">
    <property type="component" value="Unassembled WGS sequence"/>
</dbReference>